<sequence length="289" mass="32315">MPYYVKKRITDIVISIVMLMFLALTLLPVGWMVFSSLKSSTDIAIGRVGLSRSIDGKVDVHWSNYVDMWKNVNFGLYLKNSLVICGATMLIAMVFSTLAAYALSRFRFPGSDLFSNAILATQMIPAIMYLIPIYIMFVKFTLMTGIPVKGTYWGITLIYSAFFIPFSIWILRGFFASIPKELEESARIDGCSAFQVFWYIALPLAIPGIIATGIYIFLTAWDELMFAWVLTNADTMTIPVGIRLFVGNYQNRFDLMMAAATVATLPVVVLFLLLQKYIVRGLTAGAVKG</sequence>
<feature type="domain" description="ABC transmembrane type-1" evidence="8">
    <location>
        <begin position="78"/>
        <end position="274"/>
    </location>
</feature>
<comment type="subcellular location">
    <subcellularLocation>
        <location evidence="1 7">Cell membrane</location>
        <topology evidence="1 7">Multi-pass membrane protein</topology>
    </subcellularLocation>
</comment>
<feature type="transmembrane region" description="Helical" evidence="7">
    <location>
        <begin position="81"/>
        <end position="101"/>
    </location>
</feature>
<dbReference type="Proteomes" id="UP000178724">
    <property type="component" value="Unassembled WGS sequence"/>
</dbReference>
<name>A0A1F4Q467_UNCSA</name>
<protein>
    <submittedName>
        <fullName evidence="9">ABC transporter permease</fullName>
    </submittedName>
</protein>
<feature type="transmembrane region" description="Helical" evidence="7">
    <location>
        <begin position="157"/>
        <end position="175"/>
    </location>
</feature>
<accession>A0A1F4Q467</accession>
<evidence type="ECO:0000256" key="1">
    <source>
        <dbReference type="ARBA" id="ARBA00004651"/>
    </source>
</evidence>
<dbReference type="SUPFAM" id="SSF161098">
    <property type="entry name" value="MetI-like"/>
    <property type="match status" value="1"/>
</dbReference>
<dbReference type="EMBL" id="METM01000016">
    <property type="protein sequence ID" value="OGB90052.1"/>
    <property type="molecule type" value="Genomic_DNA"/>
</dbReference>
<dbReference type="Gene3D" id="1.10.3720.10">
    <property type="entry name" value="MetI-like"/>
    <property type="match status" value="1"/>
</dbReference>
<dbReference type="PANTHER" id="PTHR32243:SF18">
    <property type="entry name" value="INNER MEMBRANE ABC TRANSPORTER PERMEASE PROTEIN YCJP"/>
    <property type="match status" value="1"/>
</dbReference>
<dbReference type="PROSITE" id="PS50928">
    <property type="entry name" value="ABC_TM1"/>
    <property type="match status" value="1"/>
</dbReference>
<keyword evidence="4 7" id="KW-0812">Transmembrane</keyword>
<evidence type="ECO:0000256" key="5">
    <source>
        <dbReference type="ARBA" id="ARBA00022989"/>
    </source>
</evidence>
<evidence type="ECO:0000256" key="7">
    <source>
        <dbReference type="RuleBase" id="RU363032"/>
    </source>
</evidence>
<keyword evidence="5 7" id="KW-1133">Transmembrane helix</keyword>
<dbReference type="Pfam" id="PF00528">
    <property type="entry name" value="BPD_transp_1"/>
    <property type="match status" value="1"/>
</dbReference>
<comment type="similarity">
    <text evidence="7">Belongs to the binding-protein-dependent transport system permease family.</text>
</comment>
<dbReference type="CDD" id="cd06261">
    <property type="entry name" value="TM_PBP2"/>
    <property type="match status" value="1"/>
</dbReference>
<proteinExistence type="inferred from homology"/>
<comment type="caution">
    <text evidence="9">The sequence shown here is derived from an EMBL/GenBank/DDBJ whole genome shotgun (WGS) entry which is preliminary data.</text>
</comment>
<keyword evidence="6 7" id="KW-0472">Membrane</keyword>
<evidence type="ECO:0000256" key="2">
    <source>
        <dbReference type="ARBA" id="ARBA00022448"/>
    </source>
</evidence>
<dbReference type="GO" id="GO:0055085">
    <property type="term" value="P:transmembrane transport"/>
    <property type="evidence" value="ECO:0007669"/>
    <property type="project" value="InterPro"/>
</dbReference>
<keyword evidence="2 7" id="KW-0813">Transport</keyword>
<feature type="transmembrane region" description="Helical" evidence="7">
    <location>
        <begin position="253"/>
        <end position="274"/>
    </location>
</feature>
<reference evidence="9 10" key="1">
    <citation type="journal article" date="2016" name="Nat. Commun.">
        <title>Thousands of microbial genomes shed light on interconnected biogeochemical processes in an aquifer system.</title>
        <authorList>
            <person name="Anantharaman K."/>
            <person name="Brown C.T."/>
            <person name="Hug L.A."/>
            <person name="Sharon I."/>
            <person name="Castelle C.J."/>
            <person name="Probst A.J."/>
            <person name="Thomas B.C."/>
            <person name="Singh A."/>
            <person name="Wilkins M.J."/>
            <person name="Karaoz U."/>
            <person name="Brodie E.L."/>
            <person name="Williams K.H."/>
            <person name="Hubbard S.S."/>
            <person name="Banfield J.F."/>
        </authorList>
    </citation>
    <scope>NUCLEOTIDE SEQUENCE [LARGE SCALE GENOMIC DNA]</scope>
</reference>
<evidence type="ECO:0000259" key="8">
    <source>
        <dbReference type="PROSITE" id="PS50928"/>
    </source>
</evidence>
<keyword evidence="3" id="KW-1003">Cell membrane</keyword>
<evidence type="ECO:0000256" key="6">
    <source>
        <dbReference type="ARBA" id="ARBA00023136"/>
    </source>
</evidence>
<organism evidence="9 10">
    <name type="scientific">candidate division WOR-1 bacterium RIFCSPHIGHO2_01_FULL_53_15</name>
    <dbReference type="NCBI Taxonomy" id="1802564"/>
    <lineage>
        <taxon>Bacteria</taxon>
        <taxon>Bacillati</taxon>
        <taxon>Saganbacteria</taxon>
    </lineage>
</organism>
<evidence type="ECO:0000313" key="9">
    <source>
        <dbReference type="EMBL" id="OGB90052.1"/>
    </source>
</evidence>
<feature type="transmembrane region" description="Helical" evidence="7">
    <location>
        <begin position="12"/>
        <end position="34"/>
    </location>
</feature>
<evidence type="ECO:0000313" key="10">
    <source>
        <dbReference type="Proteomes" id="UP000178724"/>
    </source>
</evidence>
<dbReference type="PANTHER" id="PTHR32243">
    <property type="entry name" value="MALTOSE TRANSPORT SYSTEM PERMEASE-RELATED"/>
    <property type="match status" value="1"/>
</dbReference>
<evidence type="ECO:0000256" key="4">
    <source>
        <dbReference type="ARBA" id="ARBA00022692"/>
    </source>
</evidence>
<feature type="transmembrane region" description="Helical" evidence="7">
    <location>
        <begin position="113"/>
        <end position="137"/>
    </location>
</feature>
<dbReference type="AlphaFoldDB" id="A0A1F4Q467"/>
<feature type="transmembrane region" description="Helical" evidence="7">
    <location>
        <begin position="196"/>
        <end position="218"/>
    </location>
</feature>
<dbReference type="InterPro" id="IPR000515">
    <property type="entry name" value="MetI-like"/>
</dbReference>
<gene>
    <name evidence="9" type="ORF">A2625_01805</name>
</gene>
<evidence type="ECO:0000256" key="3">
    <source>
        <dbReference type="ARBA" id="ARBA00022475"/>
    </source>
</evidence>
<dbReference type="InterPro" id="IPR035906">
    <property type="entry name" value="MetI-like_sf"/>
</dbReference>
<dbReference type="GO" id="GO:0005886">
    <property type="term" value="C:plasma membrane"/>
    <property type="evidence" value="ECO:0007669"/>
    <property type="project" value="UniProtKB-SubCell"/>
</dbReference>
<dbReference type="InterPro" id="IPR050901">
    <property type="entry name" value="BP-dep_ABC_trans_perm"/>
</dbReference>